<evidence type="ECO:0000256" key="11">
    <source>
        <dbReference type="ARBA" id="ARBA00023136"/>
    </source>
</evidence>
<proteinExistence type="inferred from homology"/>
<keyword evidence="5 12" id="KW-0813">Transport</keyword>
<gene>
    <name evidence="14" type="primary">ccmB</name>
    <name evidence="14" type="ORF">OLW01_08680</name>
</gene>
<evidence type="ECO:0000256" key="10">
    <source>
        <dbReference type="ARBA" id="ARBA00022989"/>
    </source>
</evidence>
<evidence type="ECO:0000256" key="12">
    <source>
        <dbReference type="PIRNR" id="PIRNR002764"/>
    </source>
</evidence>
<evidence type="ECO:0000256" key="5">
    <source>
        <dbReference type="ARBA" id="ARBA00022448"/>
    </source>
</evidence>
<dbReference type="Pfam" id="PF03379">
    <property type="entry name" value="CcmB"/>
    <property type="match status" value="1"/>
</dbReference>
<comment type="similarity">
    <text evidence="3 12">Belongs to the CcmB/CycW/HelB family.</text>
</comment>
<dbReference type="Proteomes" id="UP001163726">
    <property type="component" value="Chromosome"/>
</dbReference>
<evidence type="ECO:0000256" key="2">
    <source>
        <dbReference type="ARBA" id="ARBA00004429"/>
    </source>
</evidence>
<feature type="transmembrane region" description="Helical" evidence="13">
    <location>
        <begin position="129"/>
        <end position="156"/>
    </location>
</feature>
<evidence type="ECO:0000256" key="13">
    <source>
        <dbReference type="SAM" id="Phobius"/>
    </source>
</evidence>
<dbReference type="PRINTS" id="PR01414">
    <property type="entry name" value="CCMBBIOGNSIS"/>
</dbReference>
<keyword evidence="11 12" id="KW-0472">Membrane</keyword>
<feature type="transmembrane region" description="Helical" evidence="13">
    <location>
        <begin position="49"/>
        <end position="70"/>
    </location>
</feature>
<evidence type="ECO:0000256" key="7">
    <source>
        <dbReference type="ARBA" id="ARBA00022519"/>
    </source>
</evidence>
<dbReference type="RefSeq" id="WP_268073452.1">
    <property type="nucleotide sequence ID" value="NZ_CP109965.1"/>
</dbReference>
<keyword evidence="7 12" id="KW-0997">Cell inner membrane</keyword>
<reference evidence="14" key="1">
    <citation type="submission" date="2022-10" db="EMBL/GenBank/DDBJ databases">
        <title>Catenovulum adriacola sp. nov. isolated in the Harbour of Susak.</title>
        <authorList>
            <person name="Schoch T."/>
            <person name="Reich S.J."/>
            <person name="Stoeferle S."/>
            <person name="Flaiz M."/>
            <person name="Kazda M."/>
            <person name="Riedel C.U."/>
            <person name="Duerre P."/>
        </authorList>
    </citation>
    <scope>NUCLEOTIDE SEQUENCE</scope>
    <source>
        <strain evidence="14">TS8</strain>
    </source>
</reference>
<feature type="transmembrane region" description="Helical" evidence="13">
    <location>
        <begin position="104"/>
        <end position="123"/>
    </location>
</feature>
<evidence type="ECO:0000256" key="3">
    <source>
        <dbReference type="ARBA" id="ARBA00010544"/>
    </source>
</evidence>
<keyword evidence="9 12" id="KW-0201">Cytochrome c-type biogenesis</keyword>
<keyword evidence="15" id="KW-1185">Reference proteome</keyword>
<dbReference type="InterPro" id="IPR026031">
    <property type="entry name" value="Cyt_c_CcmB_bac"/>
</dbReference>
<evidence type="ECO:0000256" key="9">
    <source>
        <dbReference type="ARBA" id="ARBA00022748"/>
    </source>
</evidence>
<evidence type="ECO:0000313" key="15">
    <source>
        <dbReference type="Proteomes" id="UP001163726"/>
    </source>
</evidence>
<comment type="function">
    <text evidence="1 12">Required for the export of heme to the periplasm for the biogenesis of c-type cytochromes.</text>
</comment>
<comment type="subcellular location">
    <subcellularLocation>
        <location evidence="2">Cell inner membrane</location>
        <topology evidence="2">Multi-pass membrane protein</topology>
    </subcellularLocation>
</comment>
<name>A0ABY7AI24_9ALTE</name>
<evidence type="ECO:0000313" key="14">
    <source>
        <dbReference type="EMBL" id="WAJ69260.1"/>
    </source>
</evidence>
<dbReference type="EMBL" id="CP109965">
    <property type="protein sequence ID" value="WAJ69260.1"/>
    <property type="molecule type" value="Genomic_DNA"/>
</dbReference>
<feature type="transmembrane region" description="Helical" evidence="13">
    <location>
        <begin position="25"/>
        <end position="43"/>
    </location>
</feature>
<keyword evidence="10 13" id="KW-1133">Transmembrane helix</keyword>
<sequence>MSYSHFFYQMLKRDLQLAKTQKHELGLPILFFILVLILFPIAVGPEGNLLARLAPSIGWVAVILAILIALPRMFAEDYENGWLEQLFLSGYPGSLIVSARVISFWLLYCVPLVLSSFLVVPFFSFDIQLWWVMLQTLLCGSILMTCLGSVASALLVSSRKGSGVMALLIVPLLIPAIIFASAAQEAASQSLPYTSPLLILFALAIFALTIAPLATAQALKLNLG</sequence>
<keyword evidence="6 12" id="KW-1003">Cell membrane</keyword>
<keyword evidence="8 13" id="KW-0812">Transmembrane</keyword>
<feature type="transmembrane region" description="Helical" evidence="13">
    <location>
        <begin position="163"/>
        <end position="183"/>
    </location>
</feature>
<dbReference type="PANTHER" id="PTHR30070:SF1">
    <property type="entry name" value="CYTOCHROME C BIOGENESIS B-RELATED"/>
    <property type="match status" value="1"/>
</dbReference>
<accession>A0ABY7AI24</accession>
<evidence type="ECO:0000256" key="4">
    <source>
        <dbReference type="ARBA" id="ARBA00016452"/>
    </source>
</evidence>
<evidence type="ECO:0000256" key="1">
    <source>
        <dbReference type="ARBA" id="ARBA00002442"/>
    </source>
</evidence>
<organism evidence="14 15">
    <name type="scientific">Catenovulum adriaticum</name>
    <dbReference type="NCBI Taxonomy" id="2984846"/>
    <lineage>
        <taxon>Bacteria</taxon>
        <taxon>Pseudomonadati</taxon>
        <taxon>Pseudomonadota</taxon>
        <taxon>Gammaproteobacteria</taxon>
        <taxon>Alteromonadales</taxon>
        <taxon>Alteromonadaceae</taxon>
        <taxon>Catenovulum</taxon>
    </lineage>
</organism>
<dbReference type="NCBIfam" id="TIGR01190">
    <property type="entry name" value="ccmB"/>
    <property type="match status" value="1"/>
</dbReference>
<dbReference type="PIRSF" id="PIRSF002764">
    <property type="entry name" value="CcmB"/>
    <property type="match status" value="1"/>
</dbReference>
<evidence type="ECO:0000256" key="8">
    <source>
        <dbReference type="ARBA" id="ARBA00022692"/>
    </source>
</evidence>
<feature type="transmembrane region" description="Helical" evidence="13">
    <location>
        <begin position="195"/>
        <end position="219"/>
    </location>
</feature>
<dbReference type="InterPro" id="IPR003544">
    <property type="entry name" value="Cyt_c_biogenesis_CcmB"/>
</dbReference>
<evidence type="ECO:0000256" key="6">
    <source>
        <dbReference type="ARBA" id="ARBA00022475"/>
    </source>
</evidence>
<protein>
    <recommendedName>
        <fullName evidence="4 12">Heme exporter protein B</fullName>
    </recommendedName>
</protein>
<dbReference type="PANTHER" id="PTHR30070">
    <property type="entry name" value="HEME EXPORTER PROTEIN B"/>
    <property type="match status" value="1"/>
</dbReference>